<reference evidence="1" key="1">
    <citation type="submission" date="2023-06" db="EMBL/GenBank/DDBJ databases">
        <title>Robiginitalea aurantiacus sp. nov. and Algoriphagus sediminis sp. nov., isolated from coastal sediment.</title>
        <authorList>
            <person name="Zhou Z.Y."/>
            <person name="An J."/>
            <person name="Jia Y.W."/>
            <person name="Du Z.J."/>
        </authorList>
    </citation>
    <scope>NUCLEOTIDE SEQUENCE</scope>
    <source>
        <strain evidence="1">M39</strain>
    </source>
</reference>
<proteinExistence type="predicted"/>
<dbReference type="InterPro" id="IPR025535">
    <property type="entry name" value="DUF4421"/>
</dbReference>
<dbReference type="Proteomes" id="UP001174839">
    <property type="component" value="Unassembled WGS sequence"/>
</dbReference>
<name>A0ABT7WIG6_9FLAO</name>
<evidence type="ECO:0000313" key="1">
    <source>
        <dbReference type="EMBL" id="MDM9632717.1"/>
    </source>
</evidence>
<comment type="caution">
    <text evidence="1">The sequence shown here is derived from an EMBL/GenBank/DDBJ whole genome shotgun (WGS) entry which is preliminary data.</text>
</comment>
<dbReference type="RefSeq" id="WP_289726099.1">
    <property type="nucleotide sequence ID" value="NZ_JAUDUY010000013.1"/>
</dbReference>
<evidence type="ECO:0000313" key="2">
    <source>
        <dbReference type="Proteomes" id="UP001174839"/>
    </source>
</evidence>
<gene>
    <name evidence="1" type="ORF">QU605_14660</name>
</gene>
<keyword evidence="2" id="KW-1185">Reference proteome</keyword>
<accession>A0ABT7WIG6</accession>
<sequence>MRLSIGYCYTFVLKEHLFFNANIAPSVGVRFSKLSETVEAVRQEVSNTSFTRALEGGAQLGYASRRIVFGLGFAFDVNGYNEDKFNAVANNKFYGNIYFGYRLNTTGFIDRTYNKYAKNWVLINS</sequence>
<dbReference type="Pfam" id="PF14391">
    <property type="entry name" value="DUF4421"/>
    <property type="match status" value="1"/>
</dbReference>
<protein>
    <submittedName>
        <fullName evidence="1">DUF4421 family protein</fullName>
    </submittedName>
</protein>
<dbReference type="EMBL" id="JAUDUY010000013">
    <property type="protein sequence ID" value="MDM9632717.1"/>
    <property type="molecule type" value="Genomic_DNA"/>
</dbReference>
<organism evidence="1 2">
    <name type="scientific">Robiginitalea aurantiaca</name>
    <dbReference type="NCBI Taxonomy" id="3056915"/>
    <lineage>
        <taxon>Bacteria</taxon>
        <taxon>Pseudomonadati</taxon>
        <taxon>Bacteroidota</taxon>
        <taxon>Flavobacteriia</taxon>
        <taxon>Flavobacteriales</taxon>
        <taxon>Flavobacteriaceae</taxon>
        <taxon>Robiginitalea</taxon>
    </lineage>
</organism>